<sequence>MAVASDEISPLAMRYFGIRTKFNPNFRAAH</sequence>
<organism evidence="1 2">
    <name type="scientific">Blastopirellula retiformator</name>
    <dbReference type="NCBI Taxonomy" id="2527970"/>
    <lineage>
        <taxon>Bacteria</taxon>
        <taxon>Pseudomonadati</taxon>
        <taxon>Planctomycetota</taxon>
        <taxon>Planctomycetia</taxon>
        <taxon>Pirellulales</taxon>
        <taxon>Pirellulaceae</taxon>
        <taxon>Blastopirellula</taxon>
    </lineage>
</organism>
<protein>
    <submittedName>
        <fullName evidence="1">Uncharacterized protein</fullName>
    </submittedName>
</protein>
<name>A0A5C5V5B3_9BACT</name>
<evidence type="ECO:0000313" key="1">
    <source>
        <dbReference type="EMBL" id="TWT33143.1"/>
    </source>
</evidence>
<proteinExistence type="predicted"/>
<gene>
    <name evidence="1" type="ORF">Enr8_29680</name>
</gene>
<evidence type="ECO:0000313" key="2">
    <source>
        <dbReference type="Proteomes" id="UP000318878"/>
    </source>
</evidence>
<comment type="caution">
    <text evidence="1">The sequence shown here is derived from an EMBL/GenBank/DDBJ whole genome shotgun (WGS) entry which is preliminary data.</text>
</comment>
<dbReference type="AlphaFoldDB" id="A0A5C5V5B3"/>
<reference evidence="1 2" key="1">
    <citation type="submission" date="2019-02" db="EMBL/GenBank/DDBJ databases">
        <title>Deep-cultivation of Planctomycetes and their phenomic and genomic characterization uncovers novel biology.</title>
        <authorList>
            <person name="Wiegand S."/>
            <person name="Jogler M."/>
            <person name="Boedeker C."/>
            <person name="Pinto D."/>
            <person name="Vollmers J."/>
            <person name="Rivas-Marin E."/>
            <person name="Kohn T."/>
            <person name="Peeters S.H."/>
            <person name="Heuer A."/>
            <person name="Rast P."/>
            <person name="Oberbeckmann S."/>
            <person name="Bunk B."/>
            <person name="Jeske O."/>
            <person name="Meyerdierks A."/>
            <person name="Storesund J.E."/>
            <person name="Kallscheuer N."/>
            <person name="Luecker S."/>
            <person name="Lage O.M."/>
            <person name="Pohl T."/>
            <person name="Merkel B.J."/>
            <person name="Hornburger P."/>
            <person name="Mueller R.-W."/>
            <person name="Bruemmer F."/>
            <person name="Labrenz M."/>
            <person name="Spormann A.M."/>
            <person name="Op Den Camp H."/>
            <person name="Overmann J."/>
            <person name="Amann R."/>
            <person name="Jetten M.S.M."/>
            <person name="Mascher T."/>
            <person name="Medema M.H."/>
            <person name="Devos D.P."/>
            <person name="Kaster A.-K."/>
            <person name="Ovreas L."/>
            <person name="Rohde M."/>
            <person name="Galperin M.Y."/>
            <person name="Jogler C."/>
        </authorList>
    </citation>
    <scope>NUCLEOTIDE SEQUENCE [LARGE SCALE GENOMIC DNA]</scope>
    <source>
        <strain evidence="1 2">Enr8</strain>
    </source>
</reference>
<dbReference type="EMBL" id="SJPF01000003">
    <property type="protein sequence ID" value="TWT33143.1"/>
    <property type="molecule type" value="Genomic_DNA"/>
</dbReference>
<dbReference type="Proteomes" id="UP000318878">
    <property type="component" value="Unassembled WGS sequence"/>
</dbReference>
<keyword evidence="2" id="KW-1185">Reference proteome</keyword>
<accession>A0A5C5V5B3</accession>